<comment type="similarity">
    <text evidence="2">Belongs to the SMN family.</text>
</comment>
<sequence length="187" mass="20032">MELKGKILSGPHDVAIQMESETAATHEEIWDDSALVDSWNQALEEYKKYHSIHAKGGIVDDVSKGTHDVTRPTAKPETLVASEPIAADDEEGEVDETVPMDESDETSHPPISDAQGSVDAKKADGIQAGAAAAAAAIGPQTLLSSVQDEGLKKLLMSWYYAGYYTGLYEGRQQALQETEQARKGSGS</sequence>
<protein>
    <recommendedName>
        <fullName evidence="7">Survival Motor Neuron Gemin2-binding domain-containing protein</fullName>
    </recommendedName>
</protein>
<evidence type="ECO:0000256" key="3">
    <source>
        <dbReference type="ARBA" id="ARBA00022664"/>
    </source>
</evidence>
<evidence type="ECO:0000256" key="2">
    <source>
        <dbReference type="ARBA" id="ARBA00005371"/>
    </source>
</evidence>
<dbReference type="Pfam" id="PF20635">
    <property type="entry name" value="SMN_YG-box"/>
    <property type="match status" value="1"/>
</dbReference>
<dbReference type="PANTHER" id="PTHR39267:SF1">
    <property type="entry name" value="SURVIVAL MOTOR NEURON PROTEIN"/>
    <property type="match status" value="1"/>
</dbReference>
<dbReference type="CDD" id="cd22852">
    <property type="entry name" value="SMN_C"/>
    <property type="match status" value="1"/>
</dbReference>
<dbReference type="InterPro" id="IPR040424">
    <property type="entry name" value="Smn1"/>
</dbReference>
<comment type="caution">
    <text evidence="8">The sequence shown here is derived from an EMBL/GenBank/DDBJ whole genome shotgun (WGS) entry which is preliminary data.</text>
</comment>
<feature type="domain" description="Survival Motor Neuron Gemin2-binding" evidence="7">
    <location>
        <begin position="26"/>
        <end position="50"/>
    </location>
</feature>
<name>A0AAJ0GR35_9PEZI</name>
<proteinExistence type="inferred from homology"/>
<evidence type="ECO:0000256" key="5">
    <source>
        <dbReference type="ARBA" id="ARBA00023242"/>
    </source>
</evidence>
<dbReference type="GO" id="GO:0006397">
    <property type="term" value="P:mRNA processing"/>
    <property type="evidence" value="ECO:0007669"/>
    <property type="project" value="UniProtKB-KW"/>
</dbReference>
<dbReference type="Proteomes" id="UP001273166">
    <property type="component" value="Unassembled WGS sequence"/>
</dbReference>
<evidence type="ECO:0000259" key="7">
    <source>
        <dbReference type="Pfam" id="PF20636"/>
    </source>
</evidence>
<keyword evidence="9" id="KW-1185">Reference proteome</keyword>
<dbReference type="GeneID" id="87889297"/>
<dbReference type="GO" id="GO:0005634">
    <property type="term" value="C:nucleus"/>
    <property type="evidence" value="ECO:0007669"/>
    <property type="project" value="UniProtKB-SubCell"/>
</dbReference>
<dbReference type="EMBL" id="JAUDZG010000005">
    <property type="protein sequence ID" value="KAK3304536.1"/>
    <property type="molecule type" value="Genomic_DNA"/>
</dbReference>
<reference evidence="8" key="2">
    <citation type="submission" date="2023-06" db="EMBL/GenBank/DDBJ databases">
        <authorList>
            <consortium name="Lawrence Berkeley National Laboratory"/>
            <person name="Mondo S.J."/>
            <person name="Hensen N."/>
            <person name="Bonometti L."/>
            <person name="Westerberg I."/>
            <person name="Brannstrom I.O."/>
            <person name="Guillou S."/>
            <person name="Cros-Aarteil S."/>
            <person name="Calhoun S."/>
            <person name="Haridas S."/>
            <person name="Kuo A."/>
            <person name="Pangilinan J."/>
            <person name="Riley R."/>
            <person name="Labutti K."/>
            <person name="Andreopoulos B."/>
            <person name="Lipzen A."/>
            <person name="Chen C."/>
            <person name="Yanf M."/>
            <person name="Daum C."/>
            <person name="Ng V."/>
            <person name="Clum A."/>
            <person name="Steindorff A."/>
            <person name="Ohm R."/>
            <person name="Martin F."/>
            <person name="Silar P."/>
            <person name="Natvig D."/>
            <person name="Lalanne C."/>
            <person name="Gautier V."/>
            <person name="Ament-Velasquez S.L."/>
            <person name="Kruys A."/>
            <person name="Hutchinson M.I."/>
            <person name="Powell A.J."/>
            <person name="Barry K."/>
            <person name="Miller A.N."/>
            <person name="Grigoriev I.V."/>
            <person name="Debuchy R."/>
            <person name="Gladieux P."/>
            <person name="Thoren M.H."/>
            <person name="Johannesson H."/>
        </authorList>
    </citation>
    <scope>NUCLEOTIDE SEQUENCE</scope>
    <source>
        <strain evidence="8">CBS 333.67</strain>
    </source>
</reference>
<gene>
    <name evidence="8" type="ORF">B0T15DRAFT_558332</name>
</gene>
<dbReference type="PANTHER" id="PTHR39267">
    <property type="entry name" value="SURVIVAL MOTOR NEURON-LIKE PROTEIN 1"/>
    <property type="match status" value="1"/>
</dbReference>
<evidence type="ECO:0000256" key="1">
    <source>
        <dbReference type="ARBA" id="ARBA00004123"/>
    </source>
</evidence>
<feature type="region of interest" description="Disordered" evidence="6">
    <location>
        <begin position="79"/>
        <end position="122"/>
    </location>
</feature>
<dbReference type="CDD" id="cd22851">
    <property type="entry name" value="SMN_N"/>
    <property type="match status" value="1"/>
</dbReference>
<organism evidence="8 9">
    <name type="scientific">Chaetomium strumarium</name>
    <dbReference type="NCBI Taxonomy" id="1170767"/>
    <lineage>
        <taxon>Eukaryota</taxon>
        <taxon>Fungi</taxon>
        <taxon>Dikarya</taxon>
        <taxon>Ascomycota</taxon>
        <taxon>Pezizomycotina</taxon>
        <taxon>Sordariomycetes</taxon>
        <taxon>Sordariomycetidae</taxon>
        <taxon>Sordariales</taxon>
        <taxon>Chaetomiaceae</taxon>
        <taxon>Chaetomium</taxon>
    </lineage>
</organism>
<dbReference type="InterPro" id="IPR049481">
    <property type="entry name" value="SMN_G2-BD"/>
</dbReference>
<keyword evidence="4" id="KW-0508">mRNA splicing</keyword>
<reference evidence="8" key="1">
    <citation type="journal article" date="2023" name="Mol. Phylogenet. Evol.">
        <title>Genome-scale phylogeny and comparative genomics of the fungal order Sordariales.</title>
        <authorList>
            <person name="Hensen N."/>
            <person name="Bonometti L."/>
            <person name="Westerberg I."/>
            <person name="Brannstrom I.O."/>
            <person name="Guillou S."/>
            <person name="Cros-Aarteil S."/>
            <person name="Calhoun S."/>
            <person name="Haridas S."/>
            <person name="Kuo A."/>
            <person name="Mondo S."/>
            <person name="Pangilinan J."/>
            <person name="Riley R."/>
            <person name="LaButti K."/>
            <person name="Andreopoulos B."/>
            <person name="Lipzen A."/>
            <person name="Chen C."/>
            <person name="Yan M."/>
            <person name="Daum C."/>
            <person name="Ng V."/>
            <person name="Clum A."/>
            <person name="Steindorff A."/>
            <person name="Ohm R.A."/>
            <person name="Martin F."/>
            <person name="Silar P."/>
            <person name="Natvig D.O."/>
            <person name="Lalanne C."/>
            <person name="Gautier V."/>
            <person name="Ament-Velasquez S.L."/>
            <person name="Kruys A."/>
            <person name="Hutchinson M.I."/>
            <person name="Powell A.J."/>
            <person name="Barry K."/>
            <person name="Miller A.N."/>
            <person name="Grigoriev I.V."/>
            <person name="Debuchy R."/>
            <person name="Gladieux P."/>
            <person name="Hiltunen Thoren M."/>
            <person name="Johannesson H."/>
        </authorList>
    </citation>
    <scope>NUCLEOTIDE SEQUENCE</scope>
    <source>
        <strain evidence="8">CBS 333.67</strain>
    </source>
</reference>
<dbReference type="InterPro" id="IPR047313">
    <property type="entry name" value="SMN_C"/>
</dbReference>
<evidence type="ECO:0000256" key="4">
    <source>
        <dbReference type="ARBA" id="ARBA00023187"/>
    </source>
</evidence>
<keyword evidence="5" id="KW-0539">Nucleus</keyword>
<dbReference type="Pfam" id="PF20636">
    <property type="entry name" value="SMN_G2-BD"/>
    <property type="match status" value="1"/>
</dbReference>
<evidence type="ECO:0000313" key="8">
    <source>
        <dbReference type="EMBL" id="KAK3304536.1"/>
    </source>
</evidence>
<dbReference type="RefSeq" id="XP_062720316.1">
    <property type="nucleotide sequence ID" value="XM_062870468.1"/>
</dbReference>
<dbReference type="AlphaFoldDB" id="A0AAJ0GR35"/>
<feature type="compositionally biased region" description="Acidic residues" evidence="6">
    <location>
        <begin position="86"/>
        <end position="104"/>
    </location>
</feature>
<comment type="subcellular location">
    <subcellularLocation>
        <location evidence="1">Nucleus</location>
    </subcellularLocation>
</comment>
<keyword evidence="3" id="KW-0507">mRNA processing</keyword>
<evidence type="ECO:0000313" key="9">
    <source>
        <dbReference type="Proteomes" id="UP001273166"/>
    </source>
</evidence>
<evidence type="ECO:0000256" key="6">
    <source>
        <dbReference type="SAM" id="MobiDB-lite"/>
    </source>
</evidence>
<dbReference type="GO" id="GO:0008380">
    <property type="term" value="P:RNA splicing"/>
    <property type="evidence" value="ECO:0007669"/>
    <property type="project" value="UniProtKB-KW"/>
</dbReference>
<accession>A0AAJ0GR35</accession>